<dbReference type="EMBL" id="LN999010">
    <property type="protein sequence ID" value="CUX78773.1"/>
    <property type="molecule type" value="Genomic_DNA"/>
</dbReference>
<evidence type="ECO:0000313" key="3">
    <source>
        <dbReference type="Proteomes" id="UP000093069"/>
    </source>
</evidence>
<proteinExistence type="predicted"/>
<reference evidence="2" key="2">
    <citation type="submission" date="2016-01" db="EMBL/GenBank/DDBJ databases">
        <authorList>
            <person name="McClelland M."/>
            <person name="Jain A."/>
            <person name="Saraogi P."/>
            <person name="Mendelson R."/>
            <person name="Westerman R."/>
            <person name="SanMiguel P."/>
            <person name="Csonka L."/>
        </authorList>
    </citation>
    <scope>NUCLEOTIDE SEQUENCE</scope>
    <source>
        <strain evidence="2">1</strain>
    </source>
</reference>
<reference evidence="1 4" key="3">
    <citation type="submission" date="2016-04" db="EMBL/GenBank/DDBJ databases">
        <title>Complete genome sequence of Thermococcus chitonophagus type strain GC74.</title>
        <authorList>
            <person name="Oger P.M."/>
        </authorList>
    </citation>
    <scope>NUCLEOTIDE SEQUENCE [LARGE SCALE GENOMIC DNA]</scope>
    <source>
        <strain evidence="1 4">GC74</strain>
    </source>
</reference>
<dbReference type="KEGG" id="tch:CHITON_1994"/>
<dbReference type="Proteomes" id="UP000250189">
    <property type="component" value="Chromosome"/>
</dbReference>
<organism evidence="2 3">
    <name type="scientific">Thermococcus chitonophagus</name>
    <dbReference type="NCBI Taxonomy" id="54262"/>
    <lineage>
        <taxon>Archaea</taxon>
        <taxon>Methanobacteriati</taxon>
        <taxon>Methanobacteriota</taxon>
        <taxon>Thermococci</taxon>
        <taxon>Thermococcales</taxon>
        <taxon>Thermococcaceae</taxon>
        <taxon>Thermococcus</taxon>
    </lineage>
</organism>
<keyword evidence="4" id="KW-1185">Reference proteome</keyword>
<reference evidence="3" key="1">
    <citation type="submission" date="2016-01" db="EMBL/GenBank/DDBJ databases">
        <authorList>
            <person name="Vorgias C.E."/>
        </authorList>
    </citation>
    <scope>NUCLEOTIDE SEQUENCE [LARGE SCALE GENOMIC DNA]</scope>
</reference>
<evidence type="ECO:0000313" key="4">
    <source>
        <dbReference type="Proteomes" id="UP000250189"/>
    </source>
</evidence>
<dbReference type="OrthoDB" id="376961at2157"/>
<evidence type="ECO:0000313" key="1">
    <source>
        <dbReference type="EMBL" id="ASJ16247.1"/>
    </source>
</evidence>
<protein>
    <submittedName>
        <fullName evidence="2">Uncharacterized protein</fullName>
    </submittedName>
</protein>
<name>A0A170SWM4_9EURY</name>
<dbReference type="STRING" id="54262.CHITON_1994"/>
<dbReference type="EMBL" id="CP015193">
    <property type="protein sequence ID" value="ASJ16247.1"/>
    <property type="molecule type" value="Genomic_DNA"/>
</dbReference>
<dbReference type="AlphaFoldDB" id="A0A170SWM4"/>
<accession>A0A170SWM4</accession>
<dbReference type="RefSeq" id="WP_068579069.1">
    <property type="nucleotide sequence ID" value="NZ_CP015193.1"/>
</dbReference>
<dbReference type="Proteomes" id="UP000093069">
    <property type="component" value="Chromosome I"/>
</dbReference>
<gene>
    <name evidence="1" type="ORF">A3L04_03715</name>
    <name evidence="2" type="ORF">CHITON_1994</name>
</gene>
<evidence type="ECO:0000313" key="2">
    <source>
        <dbReference type="EMBL" id="CUX78773.1"/>
    </source>
</evidence>
<dbReference type="GeneID" id="33321653"/>
<sequence length="196" mass="22892">MKITPPYGNIIWDATCDPATLYFKKGEFVGIFASAKVSTSWYIFTFDTYRRPSEVRDQIFNYLKSEYGIPPSIVELVHIKYFIQGYAPWMKKYSTTVHFNNAPVPGYILFELWSEATYYTSTNRWVKHGYPDSYLAGLYIIQGQRIKTLAGFAMRDYTPYPTLSKRTVGSGITHVYLTIYSHIWHQQRLEGVGDWW</sequence>